<accession>A0ABV4XW66</accession>
<organism evidence="1 2">
    <name type="scientific">Floridaenema flaviceps BLCC-F50</name>
    <dbReference type="NCBI Taxonomy" id="3153642"/>
    <lineage>
        <taxon>Bacteria</taxon>
        <taxon>Bacillati</taxon>
        <taxon>Cyanobacteriota</taxon>
        <taxon>Cyanophyceae</taxon>
        <taxon>Oscillatoriophycideae</taxon>
        <taxon>Aerosakkonematales</taxon>
        <taxon>Aerosakkonemataceae</taxon>
        <taxon>Floridanema</taxon>
        <taxon>Floridanema flaviceps</taxon>
    </lineage>
</organism>
<name>A0ABV4XW66_9CYAN</name>
<dbReference type="RefSeq" id="WP_413265314.1">
    <property type="nucleotide sequence ID" value="NZ_JBHFNR010000166.1"/>
</dbReference>
<keyword evidence="2" id="KW-1185">Reference proteome</keyword>
<dbReference type="EMBL" id="JBHFNR010000166">
    <property type="protein sequence ID" value="MFB2895677.1"/>
    <property type="molecule type" value="Genomic_DNA"/>
</dbReference>
<protein>
    <submittedName>
        <fullName evidence="1">Uncharacterized protein</fullName>
    </submittedName>
</protein>
<reference evidence="1 2" key="1">
    <citation type="submission" date="2024-09" db="EMBL/GenBank/DDBJ databases">
        <title>Floridaenema gen nov. (Aerosakkonemataceae, Aerosakkonematales ord. nov., Cyanobacteria) from benthic tropical and subtropical fresh waters, with the description of four new species.</title>
        <authorList>
            <person name="Moretto J.A."/>
            <person name="Berthold D.E."/>
            <person name="Lefler F.W."/>
            <person name="Huang I.-S."/>
            <person name="Laughinghouse H. IV."/>
        </authorList>
    </citation>
    <scope>NUCLEOTIDE SEQUENCE [LARGE SCALE GENOMIC DNA]</scope>
    <source>
        <strain evidence="1 2">BLCC-F50</strain>
    </source>
</reference>
<comment type="caution">
    <text evidence="1">The sequence shown here is derived from an EMBL/GenBank/DDBJ whole genome shotgun (WGS) entry which is preliminary data.</text>
</comment>
<sequence>MREHWQPISKKHEKAQRALYSLHYDRGILSRQEYDKLSHNAQATYQKLKSLGYRYDAVYGGWHKGDYVIL</sequence>
<evidence type="ECO:0000313" key="2">
    <source>
        <dbReference type="Proteomes" id="UP001576784"/>
    </source>
</evidence>
<proteinExistence type="predicted"/>
<gene>
    <name evidence="1" type="ORF">ACE1CI_22450</name>
</gene>
<evidence type="ECO:0000313" key="1">
    <source>
        <dbReference type="EMBL" id="MFB2895677.1"/>
    </source>
</evidence>
<dbReference type="Proteomes" id="UP001576784">
    <property type="component" value="Unassembled WGS sequence"/>
</dbReference>